<accession>A0ABX7NP80</accession>
<dbReference type="EMBL" id="CP071090">
    <property type="protein sequence ID" value="QSQ20233.1"/>
    <property type="molecule type" value="Genomic_DNA"/>
</dbReference>
<protein>
    <submittedName>
        <fullName evidence="3">Uncharacterized protein</fullName>
    </submittedName>
</protein>
<keyword evidence="4" id="KW-1185">Reference proteome</keyword>
<feature type="region of interest" description="Disordered" evidence="1">
    <location>
        <begin position="36"/>
        <end position="84"/>
    </location>
</feature>
<proteinExistence type="predicted"/>
<organism evidence="3 4">
    <name type="scientific">Pyxidicoccus parkwayensis</name>
    <dbReference type="NCBI Taxonomy" id="2813578"/>
    <lineage>
        <taxon>Bacteria</taxon>
        <taxon>Pseudomonadati</taxon>
        <taxon>Myxococcota</taxon>
        <taxon>Myxococcia</taxon>
        <taxon>Myxococcales</taxon>
        <taxon>Cystobacterineae</taxon>
        <taxon>Myxococcaceae</taxon>
        <taxon>Pyxidicoccus</taxon>
    </lineage>
</organism>
<feature type="signal peptide" evidence="2">
    <location>
        <begin position="1"/>
        <end position="19"/>
    </location>
</feature>
<dbReference type="Proteomes" id="UP000662747">
    <property type="component" value="Chromosome"/>
</dbReference>
<sequence>MKNLTVALVFCASMASLFASLRADALSSVRIEQGLSRPEPLSVLHKDGKGGGGGKGGDGKGGGDDKKGGKDDDEEDEEEYRRARYSGLSQRAALELVDPGGMDDVLRLSAGLRFGRR</sequence>
<feature type="compositionally biased region" description="Basic and acidic residues" evidence="1">
    <location>
        <begin position="57"/>
        <end position="70"/>
    </location>
</feature>
<feature type="chain" id="PRO_5047073927" evidence="2">
    <location>
        <begin position="20"/>
        <end position="117"/>
    </location>
</feature>
<evidence type="ECO:0000313" key="4">
    <source>
        <dbReference type="Proteomes" id="UP000662747"/>
    </source>
</evidence>
<evidence type="ECO:0000256" key="2">
    <source>
        <dbReference type="SAM" id="SignalP"/>
    </source>
</evidence>
<evidence type="ECO:0000313" key="3">
    <source>
        <dbReference type="EMBL" id="QSQ20233.1"/>
    </source>
</evidence>
<evidence type="ECO:0000256" key="1">
    <source>
        <dbReference type="SAM" id="MobiDB-lite"/>
    </source>
</evidence>
<keyword evidence="2" id="KW-0732">Signal</keyword>
<name>A0ABX7NP80_9BACT</name>
<dbReference type="RefSeq" id="WP_206721814.1">
    <property type="nucleotide sequence ID" value="NZ_CP071090.1"/>
</dbReference>
<reference evidence="3 4" key="1">
    <citation type="submission" date="2021-02" db="EMBL/GenBank/DDBJ databases">
        <title>De Novo genome assembly of isolated myxobacteria.</title>
        <authorList>
            <person name="Stevens D.C."/>
        </authorList>
    </citation>
    <scope>NUCLEOTIDE SEQUENCE [LARGE SCALE GENOMIC DNA]</scope>
    <source>
        <strain evidence="4">SCPEA02</strain>
    </source>
</reference>
<gene>
    <name evidence="3" type="ORF">JY651_33915</name>
</gene>